<proteinExistence type="predicted"/>
<reference evidence="3" key="2">
    <citation type="submission" date="2015-03" db="UniProtKB">
        <authorList>
            <consortium name="EnsemblPlants"/>
        </authorList>
    </citation>
    <scope>IDENTIFICATION</scope>
</reference>
<feature type="domain" description="Retrovirus-related Pol polyprotein from transposon TNT 1-94-like beta-barrel" evidence="1">
    <location>
        <begin position="99"/>
        <end position="154"/>
    </location>
</feature>
<dbReference type="EnsemblPlants" id="Bo2g107490.1">
    <property type="protein sequence ID" value="Bo2g107490.1"/>
    <property type="gene ID" value="Bo2g107490"/>
</dbReference>
<feature type="domain" description="Retroviral polymerase SH3-like" evidence="2">
    <location>
        <begin position="160"/>
        <end position="194"/>
    </location>
</feature>
<dbReference type="Pfam" id="PF22936">
    <property type="entry name" value="Pol_BBD"/>
    <property type="match status" value="1"/>
</dbReference>
<evidence type="ECO:0008006" key="5">
    <source>
        <dbReference type="Google" id="ProtNLM"/>
    </source>
</evidence>
<protein>
    <recommendedName>
        <fullName evidence="5">Reverse transcriptase Ty1/copia-type domain-containing protein</fullName>
    </recommendedName>
</protein>
<dbReference type="AlphaFoldDB" id="A0A0D3ASY0"/>
<dbReference type="InterPro" id="IPR054722">
    <property type="entry name" value="PolX-like_BBD"/>
</dbReference>
<dbReference type="eggNOG" id="KOG0017">
    <property type="taxonomic scope" value="Eukaryota"/>
</dbReference>
<dbReference type="Gramene" id="Bo2g107490.1">
    <property type="protein sequence ID" value="Bo2g107490.1"/>
    <property type="gene ID" value="Bo2g107490"/>
</dbReference>
<evidence type="ECO:0000313" key="3">
    <source>
        <dbReference type="EnsemblPlants" id="Bo2g107490.1"/>
    </source>
</evidence>
<organism evidence="3 4">
    <name type="scientific">Brassica oleracea var. oleracea</name>
    <dbReference type="NCBI Taxonomy" id="109376"/>
    <lineage>
        <taxon>Eukaryota</taxon>
        <taxon>Viridiplantae</taxon>
        <taxon>Streptophyta</taxon>
        <taxon>Embryophyta</taxon>
        <taxon>Tracheophyta</taxon>
        <taxon>Spermatophyta</taxon>
        <taxon>Magnoliopsida</taxon>
        <taxon>eudicotyledons</taxon>
        <taxon>Gunneridae</taxon>
        <taxon>Pentapetalae</taxon>
        <taxon>rosids</taxon>
        <taxon>malvids</taxon>
        <taxon>Brassicales</taxon>
        <taxon>Brassicaceae</taxon>
        <taxon>Brassiceae</taxon>
        <taxon>Brassica</taxon>
    </lineage>
</organism>
<evidence type="ECO:0000259" key="1">
    <source>
        <dbReference type="Pfam" id="PF22936"/>
    </source>
</evidence>
<evidence type="ECO:0000313" key="4">
    <source>
        <dbReference type="Proteomes" id="UP000032141"/>
    </source>
</evidence>
<sequence>MQEGIDLHDHVDKLNLILLDMRNIDVKVDDEDATLIMLASISGTYNQALELLVSGVKGHGNIRTSKDKKSFPRVAEDETKSDDDISLAVHGHTHSSDVWVVDTGETYHMKPRRKWFSEYTEVLDIKIKTTNDFVCKIAGIGSIKLMTLDGRSAEYSLLRVFISYGDGIKGLRVWSPSENRVVLSRNIVFDKASMVRSSWSSSKAQKGSTDKQVELQDDHEVIDPVGASGSKRHLARWGIWSERTSRTLRYLVRKDIWPVGESVKHQTIKRRLVCLSSTSGPKGHMRQRERWYIWRREAHMVHLALEGASSTSGTSMIGRIKPGEDLLICLESECCI</sequence>
<dbReference type="HOGENOM" id="CLU_061661_0_0_1"/>
<accession>A0A0D3ASY0</accession>
<reference evidence="3 4" key="1">
    <citation type="journal article" date="2014" name="Genome Biol.">
        <title>Transcriptome and methylome profiling reveals relics of genome dominance in the mesopolyploid Brassica oleracea.</title>
        <authorList>
            <person name="Parkin I.A."/>
            <person name="Koh C."/>
            <person name="Tang H."/>
            <person name="Robinson S.J."/>
            <person name="Kagale S."/>
            <person name="Clarke W.E."/>
            <person name="Town C.D."/>
            <person name="Nixon J."/>
            <person name="Krishnakumar V."/>
            <person name="Bidwell S.L."/>
            <person name="Denoeud F."/>
            <person name="Belcram H."/>
            <person name="Links M.G."/>
            <person name="Just J."/>
            <person name="Clarke C."/>
            <person name="Bender T."/>
            <person name="Huebert T."/>
            <person name="Mason A.S."/>
            <person name="Pires J.C."/>
            <person name="Barker G."/>
            <person name="Moore J."/>
            <person name="Walley P.G."/>
            <person name="Manoli S."/>
            <person name="Batley J."/>
            <person name="Edwards D."/>
            <person name="Nelson M.N."/>
            <person name="Wang X."/>
            <person name="Paterson A.H."/>
            <person name="King G."/>
            <person name="Bancroft I."/>
            <person name="Chalhoub B."/>
            <person name="Sharpe A.G."/>
        </authorList>
    </citation>
    <scope>NUCLEOTIDE SEQUENCE</scope>
    <source>
        <strain evidence="3 4">cv. TO1000</strain>
    </source>
</reference>
<evidence type="ECO:0000259" key="2">
    <source>
        <dbReference type="Pfam" id="PF25597"/>
    </source>
</evidence>
<keyword evidence="4" id="KW-1185">Reference proteome</keyword>
<dbReference type="Proteomes" id="UP000032141">
    <property type="component" value="Chromosome C2"/>
</dbReference>
<dbReference type="InterPro" id="IPR057670">
    <property type="entry name" value="SH3_retrovirus"/>
</dbReference>
<name>A0A0D3ASY0_BRAOL</name>
<dbReference type="Pfam" id="PF25597">
    <property type="entry name" value="SH3_retrovirus"/>
    <property type="match status" value="1"/>
</dbReference>